<dbReference type="Gene3D" id="3.40.50.1820">
    <property type="entry name" value="alpha/beta hydrolase"/>
    <property type="match status" value="1"/>
</dbReference>
<dbReference type="GO" id="GO:0042952">
    <property type="term" value="P:beta-ketoadipate pathway"/>
    <property type="evidence" value="ECO:0007669"/>
    <property type="project" value="InterPro"/>
</dbReference>
<evidence type="ECO:0000259" key="1">
    <source>
        <dbReference type="Pfam" id="PF12697"/>
    </source>
</evidence>
<protein>
    <submittedName>
        <fullName evidence="2">3-oxoadipate enol-lactonase</fullName>
        <ecNumber evidence="2">3.1.1.24</ecNumber>
    </submittedName>
</protein>
<dbReference type="Pfam" id="PF12697">
    <property type="entry name" value="Abhydrolase_6"/>
    <property type="match status" value="1"/>
</dbReference>
<dbReference type="NCBIfam" id="TIGR02427">
    <property type="entry name" value="protocat_pcaD"/>
    <property type="match status" value="1"/>
</dbReference>
<dbReference type="InterPro" id="IPR050228">
    <property type="entry name" value="Carboxylesterase_BioH"/>
</dbReference>
<dbReference type="EC" id="3.1.1.24" evidence="2"/>
<evidence type="ECO:0000313" key="3">
    <source>
        <dbReference type="Proteomes" id="UP000316801"/>
    </source>
</evidence>
<gene>
    <name evidence="2" type="primary">pcaD</name>
    <name evidence="2" type="ORF">FNA46_05510</name>
</gene>
<organism evidence="2 3">
    <name type="scientific">Rhizobium straminoryzae</name>
    <dbReference type="NCBI Taxonomy" id="1387186"/>
    <lineage>
        <taxon>Bacteria</taxon>
        <taxon>Pseudomonadati</taxon>
        <taxon>Pseudomonadota</taxon>
        <taxon>Alphaproteobacteria</taxon>
        <taxon>Hyphomicrobiales</taxon>
        <taxon>Rhizobiaceae</taxon>
        <taxon>Rhizobium/Agrobacterium group</taxon>
        <taxon>Rhizobium</taxon>
    </lineage>
</organism>
<keyword evidence="2" id="KW-0378">Hydrolase</keyword>
<dbReference type="RefSeq" id="WP_143124105.1">
    <property type="nucleotide sequence ID" value="NZ_VJMG01000011.1"/>
</dbReference>
<proteinExistence type="predicted"/>
<evidence type="ECO:0000313" key="2">
    <source>
        <dbReference type="EMBL" id="TRL40760.1"/>
    </source>
</evidence>
<dbReference type="Proteomes" id="UP000316801">
    <property type="component" value="Unassembled WGS sequence"/>
</dbReference>
<reference evidence="2 3" key="1">
    <citation type="submission" date="2019-07" db="EMBL/GenBank/DDBJ databases">
        <title>Ln-dependent methylotrophs.</title>
        <authorList>
            <person name="Tani A."/>
        </authorList>
    </citation>
    <scope>NUCLEOTIDE SEQUENCE [LARGE SCALE GENOMIC DNA]</scope>
    <source>
        <strain evidence="2 3">SM12</strain>
    </source>
</reference>
<dbReference type="EMBL" id="VJMG01000011">
    <property type="protein sequence ID" value="TRL40760.1"/>
    <property type="molecule type" value="Genomic_DNA"/>
</dbReference>
<dbReference type="AlphaFoldDB" id="A0A549TEQ4"/>
<dbReference type="SUPFAM" id="SSF53474">
    <property type="entry name" value="alpha/beta-Hydrolases"/>
    <property type="match status" value="1"/>
</dbReference>
<dbReference type="PANTHER" id="PTHR43194:SF2">
    <property type="entry name" value="PEROXISOMAL MEMBRANE PROTEIN LPX1"/>
    <property type="match status" value="1"/>
</dbReference>
<dbReference type="InterPro" id="IPR026968">
    <property type="entry name" value="PcaD/CatD"/>
</dbReference>
<dbReference type="GO" id="GO:0047570">
    <property type="term" value="F:3-oxoadipate enol-lactonase activity"/>
    <property type="evidence" value="ECO:0007669"/>
    <property type="project" value="UniProtKB-EC"/>
</dbReference>
<dbReference type="InterPro" id="IPR029058">
    <property type="entry name" value="AB_hydrolase_fold"/>
</dbReference>
<comment type="caution">
    <text evidence="2">The sequence shown here is derived from an EMBL/GenBank/DDBJ whole genome shotgun (WGS) entry which is preliminary data.</text>
</comment>
<keyword evidence="3" id="KW-1185">Reference proteome</keyword>
<feature type="domain" description="AB hydrolase-1" evidence="1">
    <location>
        <begin position="27"/>
        <end position="252"/>
    </location>
</feature>
<sequence length="265" mass="28644">MQFLRIGDVVLSHDIHGLGSGKPALCFINSLGTDRRIWDAVVAGLRDDFTILTFDKRGHGLSDLGSPPYRIEEFSQDLAGLLDHYGLTNVIVCGLSVGGLIALGLYQSRPDLVRAILFADTAHKIGTPEFWKTRIDAVMEGGIESILEPIMSRWFTPPYRSADNAAYQGYCTMLVRQPKLGYAGTCAAIRDADFTEVARNVAVPALCVVGDQDGSTPPDLVRSLADLVPGARFAVIAGAAHIPCVETPEKFITLLRTFIADLPGD</sequence>
<accession>A0A549TEQ4</accession>
<name>A0A549TEQ4_9HYPH</name>
<dbReference type="PANTHER" id="PTHR43194">
    <property type="entry name" value="HYDROLASE ALPHA/BETA FOLD FAMILY"/>
    <property type="match status" value="1"/>
</dbReference>
<dbReference type="InterPro" id="IPR000073">
    <property type="entry name" value="AB_hydrolase_1"/>
</dbReference>